<accession>A0AAD7SCC9</accession>
<name>A0AAD7SCC9_9TELE</name>
<dbReference type="AlphaFoldDB" id="A0AAD7SCC9"/>
<proteinExistence type="predicted"/>
<organism evidence="1 2">
    <name type="scientific">Aldrovandia affinis</name>
    <dbReference type="NCBI Taxonomy" id="143900"/>
    <lineage>
        <taxon>Eukaryota</taxon>
        <taxon>Metazoa</taxon>
        <taxon>Chordata</taxon>
        <taxon>Craniata</taxon>
        <taxon>Vertebrata</taxon>
        <taxon>Euteleostomi</taxon>
        <taxon>Actinopterygii</taxon>
        <taxon>Neopterygii</taxon>
        <taxon>Teleostei</taxon>
        <taxon>Notacanthiformes</taxon>
        <taxon>Halosauridae</taxon>
        <taxon>Aldrovandia</taxon>
    </lineage>
</organism>
<sequence>MGTRGPCADVSSQSPATVPAELCVSPLWDHGLIILPEFQQKPPLLIKRHECHSGCCWDCEPRDPHQLLKETSASSEEARAGLVSGCLTEYFDRKLLTSRSEGTRPDATPGSGERKMYSELMRLFQEIAPFRRLRDAITVHCETT</sequence>
<dbReference type="Proteomes" id="UP001221898">
    <property type="component" value="Unassembled WGS sequence"/>
</dbReference>
<comment type="caution">
    <text evidence="1">The sequence shown here is derived from an EMBL/GenBank/DDBJ whole genome shotgun (WGS) entry which is preliminary data.</text>
</comment>
<reference evidence="1" key="1">
    <citation type="journal article" date="2023" name="Science">
        <title>Genome structures resolve the early diversification of teleost fishes.</title>
        <authorList>
            <person name="Parey E."/>
            <person name="Louis A."/>
            <person name="Montfort J."/>
            <person name="Bouchez O."/>
            <person name="Roques C."/>
            <person name="Iampietro C."/>
            <person name="Lluch J."/>
            <person name="Castinel A."/>
            <person name="Donnadieu C."/>
            <person name="Desvignes T."/>
            <person name="Floi Bucao C."/>
            <person name="Jouanno E."/>
            <person name="Wen M."/>
            <person name="Mejri S."/>
            <person name="Dirks R."/>
            <person name="Jansen H."/>
            <person name="Henkel C."/>
            <person name="Chen W.J."/>
            <person name="Zahm M."/>
            <person name="Cabau C."/>
            <person name="Klopp C."/>
            <person name="Thompson A.W."/>
            <person name="Robinson-Rechavi M."/>
            <person name="Braasch I."/>
            <person name="Lecointre G."/>
            <person name="Bobe J."/>
            <person name="Postlethwait J.H."/>
            <person name="Berthelot C."/>
            <person name="Roest Crollius H."/>
            <person name="Guiguen Y."/>
        </authorList>
    </citation>
    <scope>NUCLEOTIDE SEQUENCE</scope>
    <source>
        <strain evidence="1">NC1722</strain>
    </source>
</reference>
<gene>
    <name evidence="1" type="ORF">AAFF_G00408180</name>
</gene>
<protein>
    <submittedName>
        <fullName evidence="1">Uncharacterized protein</fullName>
    </submittedName>
</protein>
<evidence type="ECO:0000313" key="1">
    <source>
        <dbReference type="EMBL" id="KAJ8399713.1"/>
    </source>
</evidence>
<keyword evidence="2" id="KW-1185">Reference proteome</keyword>
<evidence type="ECO:0000313" key="2">
    <source>
        <dbReference type="Proteomes" id="UP001221898"/>
    </source>
</evidence>
<dbReference type="EMBL" id="JAINUG010000081">
    <property type="protein sequence ID" value="KAJ8399713.1"/>
    <property type="molecule type" value="Genomic_DNA"/>
</dbReference>